<proteinExistence type="predicted"/>
<comment type="caution">
    <text evidence="2">The sequence shown here is derived from an EMBL/GenBank/DDBJ whole genome shotgun (WGS) entry which is preliminary data.</text>
</comment>
<feature type="transmembrane region" description="Helical" evidence="1">
    <location>
        <begin position="20"/>
        <end position="39"/>
    </location>
</feature>
<evidence type="ECO:0000313" key="2">
    <source>
        <dbReference type="EMBL" id="MBB6052410.1"/>
    </source>
</evidence>
<dbReference type="Proteomes" id="UP000520814">
    <property type="component" value="Unassembled WGS sequence"/>
</dbReference>
<organism evidence="2 3">
    <name type="scientific">Armatimonas rosea</name>
    <dbReference type="NCBI Taxonomy" id="685828"/>
    <lineage>
        <taxon>Bacteria</taxon>
        <taxon>Bacillati</taxon>
        <taxon>Armatimonadota</taxon>
        <taxon>Armatimonadia</taxon>
        <taxon>Armatimonadales</taxon>
        <taxon>Armatimonadaceae</taxon>
        <taxon>Armatimonas</taxon>
    </lineage>
</organism>
<sequence length="203" mass="22692">MAESDKTEKLFFDAPTKGLILLAGGFAVLVVGLSVRAWLSLPKSPRRVAVTTRPRPTPTPIPEDALLLFEDRDLRRVSWQLSHASPDSTELLAPSGAIFEQKLLNLSEGLSPRTILERLDERLSGWGQEYQRVRLESVERGGLKMTRLEYALNLPGKPTQRTVVVAGRVRLNGEKRVVSWTLAAPELTFERDRDVLDRAGIKL</sequence>
<dbReference type="AlphaFoldDB" id="A0A7W9W8Q6"/>
<reference evidence="2 3" key="1">
    <citation type="submission" date="2020-08" db="EMBL/GenBank/DDBJ databases">
        <title>Genomic Encyclopedia of Type Strains, Phase IV (KMG-IV): sequencing the most valuable type-strain genomes for metagenomic binning, comparative biology and taxonomic classification.</title>
        <authorList>
            <person name="Goeker M."/>
        </authorList>
    </citation>
    <scope>NUCLEOTIDE SEQUENCE [LARGE SCALE GENOMIC DNA]</scope>
    <source>
        <strain evidence="2 3">DSM 23562</strain>
    </source>
</reference>
<evidence type="ECO:0000313" key="3">
    <source>
        <dbReference type="Proteomes" id="UP000520814"/>
    </source>
</evidence>
<keyword evidence="1" id="KW-1133">Transmembrane helix</keyword>
<protein>
    <submittedName>
        <fullName evidence="2">Uncharacterized protein</fullName>
    </submittedName>
</protein>
<name>A0A7W9W8Q6_ARMRO</name>
<keyword evidence="3" id="KW-1185">Reference proteome</keyword>
<accession>A0A7W9W8Q6</accession>
<dbReference type="RefSeq" id="WP_184201404.1">
    <property type="nucleotide sequence ID" value="NZ_JACHGW010000004.1"/>
</dbReference>
<keyword evidence="1" id="KW-0812">Transmembrane</keyword>
<keyword evidence="1" id="KW-0472">Membrane</keyword>
<gene>
    <name evidence="2" type="ORF">HNQ39_004231</name>
</gene>
<evidence type="ECO:0000256" key="1">
    <source>
        <dbReference type="SAM" id="Phobius"/>
    </source>
</evidence>
<dbReference type="EMBL" id="JACHGW010000004">
    <property type="protein sequence ID" value="MBB6052410.1"/>
    <property type="molecule type" value="Genomic_DNA"/>
</dbReference>